<dbReference type="Pfam" id="PF12770">
    <property type="entry name" value="CHAT"/>
    <property type="match status" value="1"/>
</dbReference>
<proteinExistence type="predicted"/>
<protein>
    <submittedName>
        <fullName evidence="2">TPR-like protein</fullName>
    </submittedName>
</protein>
<name>A0AAD7E6U1_9AGAR</name>
<keyword evidence="3" id="KW-1185">Reference proteome</keyword>
<dbReference type="SUPFAM" id="SSF48452">
    <property type="entry name" value="TPR-like"/>
    <property type="match status" value="2"/>
</dbReference>
<dbReference type="InterPro" id="IPR024983">
    <property type="entry name" value="CHAT_dom"/>
</dbReference>
<evidence type="ECO:0000259" key="1">
    <source>
        <dbReference type="Pfam" id="PF12770"/>
    </source>
</evidence>
<dbReference type="PANTHER" id="PTHR19959">
    <property type="entry name" value="KINESIN LIGHT CHAIN"/>
    <property type="match status" value="1"/>
</dbReference>
<dbReference type="PANTHER" id="PTHR19959:SF119">
    <property type="entry name" value="FUNGAL LIPASE-LIKE DOMAIN-CONTAINING PROTEIN"/>
    <property type="match status" value="1"/>
</dbReference>
<feature type="domain" description="CHAT" evidence="1">
    <location>
        <begin position="849"/>
        <end position="1133"/>
    </location>
</feature>
<gene>
    <name evidence="2" type="ORF">DFH08DRAFT_724673</name>
</gene>
<evidence type="ECO:0000313" key="2">
    <source>
        <dbReference type="EMBL" id="KAJ7301078.1"/>
    </source>
</evidence>
<reference evidence="2" key="1">
    <citation type="submission" date="2023-03" db="EMBL/GenBank/DDBJ databases">
        <title>Massive genome expansion in bonnet fungi (Mycena s.s.) driven by repeated elements and novel gene families across ecological guilds.</title>
        <authorList>
            <consortium name="Lawrence Berkeley National Laboratory"/>
            <person name="Harder C.B."/>
            <person name="Miyauchi S."/>
            <person name="Viragh M."/>
            <person name="Kuo A."/>
            <person name="Thoen E."/>
            <person name="Andreopoulos B."/>
            <person name="Lu D."/>
            <person name="Skrede I."/>
            <person name="Drula E."/>
            <person name="Henrissat B."/>
            <person name="Morin E."/>
            <person name="Kohler A."/>
            <person name="Barry K."/>
            <person name="LaButti K."/>
            <person name="Morin E."/>
            <person name="Salamov A."/>
            <person name="Lipzen A."/>
            <person name="Mereny Z."/>
            <person name="Hegedus B."/>
            <person name="Baldrian P."/>
            <person name="Stursova M."/>
            <person name="Weitz H."/>
            <person name="Taylor A."/>
            <person name="Grigoriev I.V."/>
            <person name="Nagy L.G."/>
            <person name="Martin F."/>
            <person name="Kauserud H."/>
        </authorList>
    </citation>
    <scope>NUCLEOTIDE SEQUENCE</scope>
    <source>
        <strain evidence="2">CBHHK002</strain>
    </source>
</reference>
<dbReference type="Proteomes" id="UP001218218">
    <property type="component" value="Unassembled WGS sequence"/>
</dbReference>
<accession>A0AAD7E6U1</accession>
<dbReference type="InterPro" id="IPR011990">
    <property type="entry name" value="TPR-like_helical_dom_sf"/>
</dbReference>
<comment type="caution">
    <text evidence="2">The sequence shown here is derived from an EMBL/GenBank/DDBJ whole genome shotgun (WGS) entry which is preliminary data.</text>
</comment>
<dbReference type="Gene3D" id="1.25.40.10">
    <property type="entry name" value="Tetratricopeptide repeat domain"/>
    <property type="match status" value="4"/>
</dbReference>
<dbReference type="AlphaFoldDB" id="A0AAD7E6U1"/>
<dbReference type="EMBL" id="JARIHO010000144">
    <property type="protein sequence ID" value="KAJ7301078.1"/>
    <property type="molecule type" value="Genomic_DNA"/>
</dbReference>
<evidence type="ECO:0000313" key="3">
    <source>
        <dbReference type="Proteomes" id="UP001218218"/>
    </source>
</evidence>
<sequence length="1134" mass="125567">MHERILLCCQSNDNRAQWLKIVGDILLQSYQVSGTVNDLNQAVCAYNDAVRDDLGTAIYLADLGNSLCHRFERLGRLPDIHRSVEMLEAAIGLTPEGHLRMPALLNNLGTSLSRRFRRLGDLDDLNQAVLRLETAVRLTPEGHPDKPACYNNLGNSLLHKFEKLGDLNDLNQAILRFEAAVRLTPESHPVKPSWYSNLGTSLVRRFQRLGDLHDLNQAVLRLEAAVRLTPEGHPDMPACYNNLGNSLLRQFDELGDLNYLNKAVLSFEAAVRLTSEGHPAKPSCYSNLGTSLGRRFQRLGDLDDLNKAILRFETAVKLTPEGHPDMPTFHNNLGNSLRHRFEQRGNLDDLNQSVMRIEAAVRLTPEGHSDGPSHYKNLGNTLSRRFERLGDLDDLNQAILRFEAAVKLTPDGHPEKASHYNNLGNSLRHRFERLGNLNDINQSVSRLETAVMLSPDGHPAKPSCYSNLGNALSRRFERLGDLDDLNQAVLRFETAVRLTPDGHPGKASHYNSLGDSLRHRFERLGNLDDINQSELRLETAVRLTLEGHPDQPLCSYNLGLALESRFKQLHNPGDFQQLLLHFTRAASSLTGPPQVRFLAATRWANHAHIHHHPSVLHAYTMAIDLLPEMAWLGLSISDRHHHILQAGQAVRNAASAAIAVHDYQKAVEWLEQGRSVIWAQLLTLRTPVDDLKKSHPHLAAQLISLSTSLETAGTRSGAADGIQSQSSQSTAQQSHALALERNHVLQQIRELPGYEQFLLPKPLSELSLAAKMGPVAILNISEYGCDALILMPGLTHEPIHVPLPDFTLHEGHFLAKCLASIVGSPGRSDRLHGSREGDKTPDDIFSDILSQLWFKIVRPVLNGIGFTIPVSQYLGHIWWCATGPLAFLPIHAAGVYGKDQAFGSKLSDFLISSYTPSLTTLIQGFRPQSESQKDLQLLVVTQPSAKGQSYIPGTQEEIKCIEQHAKGKVPVLWLDKDMATIEKVQKGMKDSRWVHFACHGVQSTTPTESALLLAGSSRLTLSNIIELSLPNADLAFLSACQTATGSQALQDESVHLAAGMLLAGYRGVIGTMWSIMDDDAPQVADDVYAHLLEAIPPDPMRAAEALHLAVRKLREQPGTKKSFLHWVPFIHFGV</sequence>
<organism evidence="2 3">
    <name type="scientific">Mycena albidolilacea</name>
    <dbReference type="NCBI Taxonomy" id="1033008"/>
    <lineage>
        <taxon>Eukaryota</taxon>
        <taxon>Fungi</taxon>
        <taxon>Dikarya</taxon>
        <taxon>Basidiomycota</taxon>
        <taxon>Agaricomycotina</taxon>
        <taxon>Agaricomycetes</taxon>
        <taxon>Agaricomycetidae</taxon>
        <taxon>Agaricales</taxon>
        <taxon>Marasmiineae</taxon>
        <taxon>Mycenaceae</taxon>
        <taxon>Mycena</taxon>
    </lineage>
</organism>